<protein>
    <submittedName>
        <fullName evidence="1">Uncharacterized protein</fullName>
    </submittedName>
</protein>
<reference evidence="1" key="1">
    <citation type="submission" date="2006-10" db="EMBL/GenBank/DDBJ databases">
        <title>Complete sequence of Solibacter usitatus Ellin6076.</title>
        <authorList>
            <consortium name="US DOE Joint Genome Institute"/>
            <person name="Copeland A."/>
            <person name="Lucas S."/>
            <person name="Lapidus A."/>
            <person name="Barry K."/>
            <person name="Detter J.C."/>
            <person name="Glavina del Rio T."/>
            <person name="Hammon N."/>
            <person name="Israni S."/>
            <person name="Dalin E."/>
            <person name="Tice H."/>
            <person name="Pitluck S."/>
            <person name="Thompson L.S."/>
            <person name="Brettin T."/>
            <person name="Bruce D."/>
            <person name="Han C."/>
            <person name="Tapia R."/>
            <person name="Gilna P."/>
            <person name="Schmutz J."/>
            <person name="Larimer F."/>
            <person name="Land M."/>
            <person name="Hauser L."/>
            <person name="Kyrpides N."/>
            <person name="Mikhailova N."/>
            <person name="Janssen P.H."/>
            <person name="Kuske C.R."/>
            <person name="Richardson P."/>
        </authorList>
    </citation>
    <scope>NUCLEOTIDE SEQUENCE</scope>
    <source>
        <strain evidence="1">Ellin6076</strain>
    </source>
</reference>
<evidence type="ECO:0000313" key="1">
    <source>
        <dbReference type="EMBL" id="ABJ85454.1"/>
    </source>
</evidence>
<accession>Q01Y11</accession>
<gene>
    <name evidence="1" type="ordered locus">Acid_4493</name>
</gene>
<dbReference type="HOGENOM" id="CLU_141660_0_0_0"/>
<sequence>MTKLKQFDPNRSAPKSQYLKSGIHTEYAVLSPAERASLESLIAAYYARFRPTCPEERVYIDDVIHCEWILLRLRRAEAEINSFVHESCFQPDEDFPLGQPAALEPKAFSSLQWRINATRKARNEALAALREFRQQPIPAA</sequence>
<dbReference type="KEGG" id="sus:Acid_4493"/>
<name>Q01Y11_SOLUE</name>
<dbReference type="AlphaFoldDB" id="Q01Y11"/>
<dbReference type="EMBL" id="CP000473">
    <property type="protein sequence ID" value="ABJ85454.1"/>
    <property type="molecule type" value="Genomic_DNA"/>
</dbReference>
<proteinExistence type="predicted"/>
<organism evidence="1">
    <name type="scientific">Solibacter usitatus (strain Ellin6076)</name>
    <dbReference type="NCBI Taxonomy" id="234267"/>
    <lineage>
        <taxon>Bacteria</taxon>
        <taxon>Pseudomonadati</taxon>
        <taxon>Acidobacteriota</taxon>
        <taxon>Terriglobia</taxon>
        <taxon>Bryobacterales</taxon>
        <taxon>Solibacteraceae</taxon>
        <taxon>Candidatus Solibacter</taxon>
    </lineage>
</organism>
<dbReference type="STRING" id="234267.Acid_4493"/>
<dbReference type="OrthoDB" id="21490at2"/>
<dbReference type="InParanoid" id="Q01Y11"/>